<dbReference type="AlphaFoldDB" id="A0A4S8NNP5"/>
<feature type="transmembrane region" description="Helical" evidence="8">
    <location>
        <begin position="159"/>
        <end position="182"/>
    </location>
</feature>
<keyword evidence="7 8" id="KW-0472">Membrane</keyword>
<dbReference type="EMBL" id="STGW01000002">
    <property type="protein sequence ID" value="THV17872.1"/>
    <property type="molecule type" value="Genomic_DNA"/>
</dbReference>
<organism evidence="10 11">
    <name type="scientific">Nocardioides caeni</name>
    <dbReference type="NCBI Taxonomy" id="574700"/>
    <lineage>
        <taxon>Bacteria</taxon>
        <taxon>Bacillati</taxon>
        <taxon>Actinomycetota</taxon>
        <taxon>Actinomycetes</taxon>
        <taxon>Propionibacteriales</taxon>
        <taxon>Nocardioidaceae</taxon>
        <taxon>Nocardioides</taxon>
    </lineage>
</organism>
<evidence type="ECO:0000313" key="11">
    <source>
        <dbReference type="Proteomes" id="UP000307087"/>
    </source>
</evidence>
<feature type="domain" description="ABC-2 type transporter transmembrane" evidence="9">
    <location>
        <begin position="33"/>
        <end position="233"/>
    </location>
</feature>
<keyword evidence="4" id="KW-1003">Cell membrane</keyword>
<sequence length="301" mass="33294">MSEATAAPAADRPPLSPPSAGNGLLAVFQQRYLLRLLVEREISARYQGSFLGLIWSYINPLSQFFIYWFVMGFLLQLHQEIPNFAIHIFAALIVVHFFNETFAAGTRSIVRNKALVAKMSMPREMFPVATMLVSLYHVGPQLIILLVACLFAGWSPDPVGLACLVLGVLIIAAIGLSGALLFSAANVFFRDFGNIVNVMTNFVRFGVPMIYPYAIVEERFGDFAPYYLLNPLADAVLLVQRAFWIGTISDEKQAEVAADGQVLMPDHLVTNGVLALLGCLVILGISQWVFTRLENKIPERL</sequence>
<name>A0A4S8NNP5_9ACTN</name>
<feature type="transmembrane region" description="Helical" evidence="8">
    <location>
        <begin position="194"/>
        <end position="215"/>
    </location>
</feature>
<evidence type="ECO:0000256" key="1">
    <source>
        <dbReference type="ARBA" id="ARBA00004429"/>
    </source>
</evidence>
<reference evidence="10 11" key="1">
    <citation type="journal article" date="2009" name="Int. J. Syst. Evol. Microbiol.">
        <title>Nocardioides caeni sp. nov., isolated from wastewater.</title>
        <authorList>
            <person name="Yoon J.H."/>
            <person name="Kang S.J."/>
            <person name="Park S."/>
            <person name="Kim W."/>
            <person name="Oh T.K."/>
        </authorList>
    </citation>
    <scope>NUCLEOTIDE SEQUENCE [LARGE SCALE GENOMIC DNA]</scope>
    <source>
        <strain evidence="10 11">DSM 23134</strain>
    </source>
</reference>
<feature type="transmembrane region" description="Helical" evidence="8">
    <location>
        <begin position="126"/>
        <end position="153"/>
    </location>
</feature>
<evidence type="ECO:0000313" key="10">
    <source>
        <dbReference type="EMBL" id="THV17872.1"/>
    </source>
</evidence>
<dbReference type="GO" id="GO:0005886">
    <property type="term" value="C:plasma membrane"/>
    <property type="evidence" value="ECO:0007669"/>
    <property type="project" value="UniProtKB-SubCell"/>
</dbReference>
<dbReference type="PANTHER" id="PTHR30413:SF8">
    <property type="entry name" value="TRANSPORT PERMEASE PROTEIN"/>
    <property type="match status" value="1"/>
</dbReference>
<comment type="subcellular location">
    <subcellularLocation>
        <location evidence="1">Cell inner membrane</location>
        <topology evidence="1">Multi-pass membrane protein</topology>
    </subcellularLocation>
</comment>
<dbReference type="OrthoDB" id="9789409at2"/>
<dbReference type="GO" id="GO:0015920">
    <property type="term" value="P:lipopolysaccharide transport"/>
    <property type="evidence" value="ECO:0007669"/>
    <property type="project" value="TreeGrafter"/>
</dbReference>
<dbReference type="InterPro" id="IPR013525">
    <property type="entry name" value="ABC2_TM"/>
</dbReference>
<dbReference type="PANTHER" id="PTHR30413">
    <property type="entry name" value="INNER MEMBRANE TRANSPORT PERMEASE"/>
    <property type="match status" value="1"/>
</dbReference>
<gene>
    <name evidence="10" type="ORF">E9934_05270</name>
</gene>
<keyword evidence="11" id="KW-1185">Reference proteome</keyword>
<evidence type="ECO:0000256" key="2">
    <source>
        <dbReference type="ARBA" id="ARBA00007783"/>
    </source>
</evidence>
<dbReference type="Pfam" id="PF01061">
    <property type="entry name" value="ABC2_membrane"/>
    <property type="match status" value="1"/>
</dbReference>
<evidence type="ECO:0000256" key="6">
    <source>
        <dbReference type="ARBA" id="ARBA00022989"/>
    </source>
</evidence>
<keyword evidence="6 8" id="KW-1133">Transmembrane helix</keyword>
<keyword evidence="5 8" id="KW-0812">Transmembrane</keyword>
<keyword evidence="3" id="KW-0813">Transport</keyword>
<evidence type="ECO:0000256" key="3">
    <source>
        <dbReference type="ARBA" id="ARBA00022448"/>
    </source>
</evidence>
<evidence type="ECO:0000256" key="4">
    <source>
        <dbReference type="ARBA" id="ARBA00022475"/>
    </source>
</evidence>
<protein>
    <submittedName>
        <fullName evidence="10">ABC transporter</fullName>
    </submittedName>
</protein>
<evidence type="ECO:0000256" key="5">
    <source>
        <dbReference type="ARBA" id="ARBA00022692"/>
    </source>
</evidence>
<evidence type="ECO:0000259" key="9">
    <source>
        <dbReference type="Pfam" id="PF01061"/>
    </source>
</evidence>
<proteinExistence type="inferred from homology"/>
<feature type="transmembrane region" description="Helical" evidence="8">
    <location>
        <begin position="50"/>
        <end position="78"/>
    </location>
</feature>
<dbReference type="Proteomes" id="UP000307087">
    <property type="component" value="Unassembled WGS sequence"/>
</dbReference>
<feature type="transmembrane region" description="Helical" evidence="8">
    <location>
        <begin position="84"/>
        <end position="105"/>
    </location>
</feature>
<evidence type="ECO:0000256" key="8">
    <source>
        <dbReference type="SAM" id="Phobius"/>
    </source>
</evidence>
<dbReference type="GO" id="GO:0140359">
    <property type="term" value="F:ABC-type transporter activity"/>
    <property type="evidence" value="ECO:0007669"/>
    <property type="project" value="InterPro"/>
</dbReference>
<evidence type="ECO:0000256" key="7">
    <source>
        <dbReference type="ARBA" id="ARBA00023136"/>
    </source>
</evidence>
<accession>A0A4S8NNP5</accession>
<comment type="caution">
    <text evidence="10">The sequence shown here is derived from an EMBL/GenBank/DDBJ whole genome shotgun (WGS) entry which is preliminary data.</text>
</comment>
<dbReference type="RefSeq" id="WP_136561807.1">
    <property type="nucleotide sequence ID" value="NZ_BAABLS010000001.1"/>
</dbReference>
<feature type="transmembrane region" description="Helical" evidence="8">
    <location>
        <begin position="268"/>
        <end position="290"/>
    </location>
</feature>
<comment type="similarity">
    <text evidence="2">Belongs to the ABC-2 integral membrane protein family.</text>
</comment>